<reference evidence="1 2" key="1">
    <citation type="submission" date="2022-10" db="EMBL/GenBank/DDBJ databases">
        <title>The complete genomes of actinobacterial strains from the NBC collection.</title>
        <authorList>
            <person name="Joergensen T.S."/>
            <person name="Alvarez Arevalo M."/>
            <person name="Sterndorff E.B."/>
            <person name="Faurdal D."/>
            <person name="Vuksanovic O."/>
            <person name="Mourched A.-S."/>
            <person name="Charusanti P."/>
            <person name="Shaw S."/>
            <person name="Blin K."/>
            <person name="Weber T."/>
        </authorList>
    </citation>
    <scope>NUCLEOTIDE SEQUENCE [LARGE SCALE GENOMIC DNA]</scope>
    <source>
        <strain evidence="1 2">NBC_00396</strain>
    </source>
</reference>
<dbReference type="EMBL" id="CP107941">
    <property type="protein sequence ID" value="WUI83975.1"/>
    <property type="molecule type" value="Genomic_DNA"/>
</dbReference>
<organism evidence="1 2">
    <name type="scientific">Micromonospora zamorensis</name>
    <dbReference type="NCBI Taxonomy" id="709883"/>
    <lineage>
        <taxon>Bacteria</taxon>
        <taxon>Bacillati</taxon>
        <taxon>Actinomycetota</taxon>
        <taxon>Actinomycetes</taxon>
        <taxon>Micromonosporales</taxon>
        <taxon>Micromonosporaceae</taxon>
        <taxon>Micromonospora</taxon>
    </lineage>
</organism>
<evidence type="ECO:0000313" key="1">
    <source>
        <dbReference type="EMBL" id="WUI83975.1"/>
    </source>
</evidence>
<name>A0ABZ1PKI1_9ACTN</name>
<dbReference type="Proteomes" id="UP001346877">
    <property type="component" value="Chromosome"/>
</dbReference>
<protein>
    <submittedName>
        <fullName evidence="1">Uncharacterized protein</fullName>
    </submittedName>
</protein>
<accession>A0ABZ1PKI1</accession>
<dbReference type="RefSeq" id="WP_328373724.1">
    <property type="nucleotide sequence ID" value="NZ_CP107936.1"/>
</dbReference>
<gene>
    <name evidence="1" type="ORF">OG375_06560</name>
</gene>
<evidence type="ECO:0000313" key="2">
    <source>
        <dbReference type="Proteomes" id="UP001346877"/>
    </source>
</evidence>
<sequence length="185" mass="19862">MFRGEVVVSDLERALEQSRRAEGLSEPVKQPSIVWAAGDVASYTYPTPWGQVLDFVLMTSSGLLAEGIGANVPYEKVAGLLRKFQTSVRTTTPSFCASHDPGKPDKVIATAVVAAIVATPGDRGFAAPAAEELLVLDRAVVWTHRRAFYAYVVTGLGGQSFFADVVVPLEGIRHIGIQTKVHPNI</sequence>
<keyword evidence="2" id="KW-1185">Reference proteome</keyword>
<proteinExistence type="predicted"/>